<evidence type="ECO:0000313" key="2">
    <source>
        <dbReference type="Proteomes" id="UP000262172"/>
    </source>
</evidence>
<accession>A0A371NP39</accession>
<reference evidence="1 2" key="1">
    <citation type="submission" date="2018-08" db="EMBL/GenBank/DDBJ databases">
        <title>Isolation, diversity and antifungal activity of Actinobacteria from cow dung.</title>
        <authorList>
            <person name="Ling L."/>
        </authorList>
    </citation>
    <scope>NUCLEOTIDE SEQUENCE [LARGE SCALE GENOMIC DNA]</scope>
    <source>
        <strain evidence="1 2">NEAU-LLE</strain>
    </source>
</reference>
<keyword evidence="2" id="KW-1185">Reference proteome</keyword>
<dbReference type="Proteomes" id="UP000262172">
    <property type="component" value="Unassembled WGS sequence"/>
</dbReference>
<dbReference type="RefSeq" id="WP_116243450.1">
    <property type="nucleotide sequence ID" value="NZ_QUAB01000048.1"/>
</dbReference>
<dbReference type="AlphaFoldDB" id="A0A371NP39"/>
<protein>
    <submittedName>
        <fullName evidence="1">Uncharacterized protein</fullName>
    </submittedName>
</protein>
<comment type="caution">
    <text evidence="1">The sequence shown here is derived from an EMBL/GenBank/DDBJ whole genome shotgun (WGS) entry which is preliminary data.</text>
</comment>
<dbReference type="EMBL" id="QUAB01000048">
    <property type="protein sequence ID" value="REJ03930.1"/>
    <property type="molecule type" value="Genomic_DNA"/>
</dbReference>
<proteinExistence type="predicted"/>
<dbReference type="Pfam" id="PF20355">
    <property type="entry name" value="DUF6650"/>
    <property type="match status" value="1"/>
</dbReference>
<organism evidence="1 2">
    <name type="scientific">Microbacterium bovistercoris</name>
    <dbReference type="NCBI Taxonomy" id="2293570"/>
    <lineage>
        <taxon>Bacteria</taxon>
        <taxon>Bacillati</taxon>
        <taxon>Actinomycetota</taxon>
        <taxon>Actinomycetes</taxon>
        <taxon>Micrococcales</taxon>
        <taxon>Microbacteriaceae</taxon>
        <taxon>Microbacterium</taxon>
    </lineage>
</organism>
<sequence>MKASEIAARVNGISTPFGGISWTPAVSDVQVARRAIAFIEVRRVLFGTYANEVPDQCVQSVIDIRNFLTEVIGSGGLAAELEQPLRLARGFCVRFLDRVGATERALPDDAGARHLFAQPDWRMHDYWFGEALGELRAGVAVQVGFIAARYKLGVEDDLASILPDAT</sequence>
<evidence type="ECO:0000313" key="1">
    <source>
        <dbReference type="EMBL" id="REJ03930.1"/>
    </source>
</evidence>
<name>A0A371NP39_9MICO</name>
<gene>
    <name evidence="1" type="ORF">DY023_16575</name>
</gene>
<dbReference type="InterPro" id="IPR046592">
    <property type="entry name" value="DUF6650"/>
</dbReference>
<dbReference type="OrthoDB" id="8450256at2"/>